<dbReference type="PROSITE" id="PS51257">
    <property type="entry name" value="PROKAR_LIPOPROTEIN"/>
    <property type="match status" value="1"/>
</dbReference>
<reference evidence="12" key="4">
    <citation type="submission" date="2022-11" db="EMBL/GenBank/DDBJ databases">
        <title>Draft genome sequence of Sellimonas catena strain 18CBH55.</title>
        <authorList>
            <person name="Atsushi H."/>
            <person name="Moriya O."/>
            <person name="Mitsuo S."/>
        </authorList>
    </citation>
    <scope>NUCLEOTIDE SEQUENCE</scope>
    <source>
        <strain evidence="12">18CBH55</strain>
    </source>
</reference>
<sequence length="439" mass="48328">MTKNTPFQDFIRYSFFSIMGMIAISCYILADTFFVAQGLGTNGLAALNLAIPTYDFIHGTGLMLGMGGATRFSILKSQNNQKGADTIFTNTVYLGIFFSIIFMLGGLFFSGSLARLLGANQNTFEMTNTYLRVMMLFSPAFIFNDIILCFVRNDGNPRLSMIATVCGSLFNVVFDYIFIFPCNMGMLGAVLATGFSPVVGLTIMSPHWLGKKRGFHFRKLVPDADSIRTNISLGFPSLLSQISAAIVMIIFNMLILGLEGNTGVAAYGVIANISLVVLSFYTGIAQGIQPLVSHSYGRKKTDGIRQFLRYAMISMVILSAVMYLILFVFADPIASAFNSEHNAKLQEIAITGLKLYFTSLVFAGFNIILSMYFTSVEKALPAQIISLLRGLILIIPIAFLFANLWDMTGVWMSFPATELVTAVVGAVLYFIYKNRLYSK</sequence>
<evidence type="ECO:0000256" key="3">
    <source>
        <dbReference type="ARBA" id="ARBA00022106"/>
    </source>
</evidence>
<evidence type="ECO:0000256" key="4">
    <source>
        <dbReference type="ARBA" id="ARBA00022448"/>
    </source>
</evidence>
<accession>A0A9W6C5Y7</accession>
<proteinExistence type="inferred from homology"/>
<keyword evidence="9" id="KW-0046">Antibiotic resistance</keyword>
<reference evidence="12" key="3">
    <citation type="submission" date="2022-11" db="EMBL/GenBank/DDBJ databases">
        <title>Draft genome sequence of Sellimonas catena strain 18CBH55.</title>
        <authorList>
            <person name="Hisatomi A."/>
            <person name="Ohkuma M."/>
            <person name="Sakamoto M."/>
        </authorList>
    </citation>
    <scope>NUCLEOTIDE SEQUENCE</scope>
    <source>
        <strain evidence="12">18CBH55</strain>
    </source>
</reference>
<dbReference type="Proteomes" id="UP001145094">
    <property type="component" value="Unassembled WGS sequence"/>
</dbReference>
<evidence type="ECO:0000256" key="6">
    <source>
        <dbReference type="ARBA" id="ARBA00022692"/>
    </source>
</evidence>
<keyword evidence="4" id="KW-0813">Transport</keyword>
<evidence type="ECO:0000313" key="12">
    <source>
        <dbReference type="EMBL" id="GLG90792.1"/>
    </source>
</evidence>
<dbReference type="PANTHER" id="PTHR43823">
    <property type="entry name" value="SPORULATION PROTEIN YKVU"/>
    <property type="match status" value="1"/>
</dbReference>
<evidence type="ECO:0000256" key="9">
    <source>
        <dbReference type="ARBA" id="ARBA00023251"/>
    </source>
</evidence>
<feature type="transmembrane region" description="Helical" evidence="10">
    <location>
        <begin position="186"/>
        <end position="209"/>
    </location>
</feature>
<comment type="similarity">
    <text evidence="2">Belongs to the multi antimicrobial extrusion (MATE) (TC 2.A.66.1) family. MepA subfamily.</text>
</comment>
<dbReference type="RefSeq" id="WP_281845491.1">
    <property type="nucleotide sequence ID" value="NZ_BSBO01000018.1"/>
</dbReference>
<keyword evidence="6 10" id="KW-0812">Transmembrane</keyword>
<dbReference type="GO" id="GO:0042910">
    <property type="term" value="F:xenobiotic transmembrane transporter activity"/>
    <property type="evidence" value="ECO:0007669"/>
    <property type="project" value="InterPro"/>
</dbReference>
<dbReference type="PANTHER" id="PTHR43823:SF3">
    <property type="entry name" value="MULTIDRUG EXPORT PROTEIN MEPA"/>
    <property type="match status" value="1"/>
</dbReference>
<keyword evidence="13" id="KW-1185">Reference proteome</keyword>
<feature type="transmembrane region" description="Helical" evidence="10">
    <location>
        <begin position="355"/>
        <end position="374"/>
    </location>
</feature>
<dbReference type="PIRSF" id="PIRSF006603">
    <property type="entry name" value="DinF"/>
    <property type="match status" value="1"/>
</dbReference>
<dbReference type="InterPro" id="IPR045070">
    <property type="entry name" value="MATE_MepA-like"/>
</dbReference>
<evidence type="ECO:0000256" key="8">
    <source>
        <dbReference type="ARBA" id="ARBA00023136"/>
    </source>
</evidence>
<dbReference type="GO" id="GO:0005886">
    <property type="term" value="C:plasma membrane"/>
    <property type="evidence" value="ECO:0007669"/>
    <property type="project" value="UniProtKB-SubCell"/>
</dbReference>
<reference evidence="11" key="2">
    <citation type="submission" date="2022-11" db="EMBL/GenBank/DDBJ databases">
        <title>Draft genome sequence of Sellimonas catena strain 12EGH17.</title>
        <authorList>
            <person name="Hisatomi A."/>
            <person name="Ohkuma M."/>
            <person name="Sakamoto M."/>
        </authorList>
    </citation>
    <scope>NUCLEOTIDE SEQUENCE</scope>
    <source>
        <strain evidence="11">12EGH17</strain>
    </source>
</reference>
<dbReference type="AlphaFoldDB" id="A0A9W6C5Y7"/>
<dbReference type="InterPro" id="IPR002528">
    <property type="entry name" value="MATE_fam"/>
</dbReference>
<reference evidence="11 13" key="5">
    <citation type="journal article" date="2023" name="Int. J. Syst. Evol. Microbiol.">
        <title>Sellimonas catena sp. nov., isolated from human faeces.</title>
        <authorList>
            <person name="Hisatomi A."/>
            <person name="Ohkuma M."/>
            <person name="Sakamoto M."/>
        </authorList>
    </citation>
    <scope>NUCLEOTIDE SEQUENCE [LARGE SCALE GENOMIC DNA]</scope>
    <source>
        <strain evidence="11 13">12EGH17</strain>
        <strain evidence="12">18CBH55</strain>
    </source>
</reference>
<gene>
    <name evidence="11" type="ORF">Selli1_19030</name>
    <name evidence="12" type="ORF">Selli2_22190</name>
</gene>
<keyword evidence="8 10" id="KW-0472">Membrane</keyword>
<dbReference type="InterPro" id="IPR051327">
    <property type="entry name" value="MATE_MepA_subfamily"/>
</dbReference>
<organism evidence="11 13">
    <name type="scientific">Sellimonas catena</name>
    <dbReference type="NCBI Taxonomy" id="2994035"/>
    <lineage>
        <taxon>Bacteria</taxon>
        <taxon>Bacillati</taxon>
        <taxon>Bacillota</taxon>
        <taxon>Clostridia</taxon>
        <taxon>Lachnospirales</taxon>
        <taxon>Lachnospiraceae</taxon>
        <taxon>Sellimonas</taxon>
    </lineage>
</organism>
<dbReference type="EMBL" id="BSBO01000018">
    <property type="protein sequence ID" value="GLG04729.1"/>
    <property type="molecule type" value="Genomic_DNA"/>
</dbReference>
<evidence type="ECO:0000256" key="7">
    <source>
        <dbReference type="ARBA" id="ARBA00022989"/>
    </source>
</evidence>
<feature type="transmembrane region" description="Helical" evidence="10">
    <location>
        <begin position="411"/>
        <end position="432"/>
    </location>
</feature>
<dbReference type="Proteomes" id="UP001145145">
    <property type="component" value="Unassembled WGS sequence"/>
</dbReference>
<evidence type="ECO:0000256" key="2">
    <source>
        <dbReference type="ARBA" id="ARBA00008417"/>
    </source>
</evidence>
<dbReference type="GO" id="GO:0015297">
    <property type="term" value="F:antiporter activity"/>
    <property type="evidence" value="ECO:0007669"/>
    <property type="project" value="InterPro"/>
</dbReference>
<keyword evidence="5" id="KW-1003">Cell membrane</keyword>
<dbReference type="EMBL" id="BSCH01000014">
    <property type="protein sequence ID" value="GLG90792.1"/>
    <property type="molecule type" value="Genomic_DNA"/>
</dbReference>
<feature type="transmembrane region" description="Helical" evidence="10">
    <location>
        <begin position="12"/>
        <end position="36"/>
    </location>
</feature>
<feature type="transmembrane region" description="Helical" evidence="10">
    <location>
        <begin position="264"/>
        <end position="286"/>
    </location>
</feature>
<dbReference type="NCBIfam" id="TIGR00797">
    <property type="entry name" value="matE"/>
    <property type="match status" value="1"/>
</dbReference>
<comment type="subcellular location">
    <subcellularLocation>
        <location evidence="1">Cell membrane</location>
        <topology evidence="1">Multi-pass membrane protein</topology>
    </subcellularLocation>
</comment>
<keyword evidence="7 10" id="KW-1133">Transmembrane helix</keyword>
<dbReference type="Pfam" id="PF01554">
    <property type="entry name" value="MatE"/>
    <property type="match status" value="2"/>
</dbReference>
<feature type="transmembrane region" description="Helical" evidence="10">
    <location>
        <begin position="307"/>
        <end position="330"/>
    </location>
</feature>
<feature type="transmembrane region" description="Helical" evidence="10">
    <location>
        <begin position="386"/>
        <end position="405"/>
    </location>
</feature>
<comment type="caution">
    <text evidence="11">The sequence shown here is derived from an EMBL/GenBank/DDBJ whole genome shotgun (WGS) entry which is preliminary data.</text>
</comment>
<feature type="transmembrane region" description="Helical" evidence="10">
    <location>
        <begin position="238"/>
        <end position="258"/>
    </location>
</feature>
<name>A0A9W6C5Y7_9FIRM</name>
<evidence type="ECO:0000313" key="13">
    <source>
        <dbReference type="Proteomes" id="UP001145145"/>
    </source>
</evidence>
<reference evidence="11" key="1">
    <citation type="submission" date="2022-11" db="EMBL/GenBank/DDBJ databases">
        <title>Draft genome sequence of Sellimonas catena strain 12EGH17.</title>
        <authorList>
            <person name="Atsushi H."/>
            <person name="Moriya O."/>
            <person name="Mitsuo S."/>
        </authorList>
    </citation>
    <scope>NUCLEOTIDE SEQUENCE</scope>
    <source>
        <strain evidence="11">12EGH17</strain>
    </source>
</reference>
<feature type="transmembrane region" description="Helical" evidence="10">
    <location>
        <begin position="129"/>
        <end position="150"/>
    </location>
</feature>
<evidence type="ECO:0000256" key="1">
    <source>
        <dbReference type="ARBA" id="ARBA00004651"/>
    </source>
</evidence>
<evidence type="ECO:0000256" key="10">
    <source>
        <dbReference type="SAM" id="Phobius"/>
    </source>
</evidence>
<dbReference type="InterPro" id="IPR048279">
    <property type="entry name" value="MdtK-like"/>
</dbReference>
<feature type="transmembrane region" description="Helical" evidence="10">
    <location>
        <begin position="162"/>
        <end position="180"/>
    </location>
</feature>
<feature type="transmembrane region" description="Helical" evidence="10">
    <location>
        <begin position="56"/>
        <end position="75"/>
    </location>
</feature>
<dbReference type="GO" id="GO:0046677">
    <property type="term" value="P:response to antibiotic"/>
    <property type="evidence" value="ECO:0007669"/>
    <property type="project" value="UniProtKB-KW"/>
</dbReference>
<dbReference type="CDD" id="cd13143">
    <property type="entry name" value="MATE_MepA_like"/>
    <property type="match status" value="1"/>
</dbReference>
<evidence type="ECO:0000313" key="11">
    <source>
        <dbReference type="EMBL" id="GLG04729.1"/>
    </source>
</evidence>
<feature type="transmembrane region" description="Helical" evidence="10">
    <location>
        <begin position="87"/>
        <end position="109"/>
    </location>
</feature>
<protein>
    <recommendedName>
        <fullName evidence="3">Multidrug export protein MepA</fullName>
    </recommendedName>
</protein>
<evidence type="ECO:0000256" key="5">
    <source>
        <dbReference type="ARBA" id="ARBA00022475"/>
    </source>
</evidence>